<dbReference type="Gene3D" id="3.40.1000.70">
    <property type="entry name" value="PknH-like extracellular domain"/>
    <property type="match status" value="1"/>
</dbReference>
<dbReference type="KEGG" id="marz:MARA_19750"/>
<keyword evidence="1" id="KW-0732">Signal</keyword>
<protein>
    <submittedName>
        <fullName evidence="3">Sensor domain-containing protein</fullName>
    </submittedName>
</protein>
<evidence type="ECO:0000313" key="3">
    <source>
        <dbReference type="EMBL" id="BBY48507.1"/>
    </source>
</evidence>
<reference evidence="3 4" key="1">
    <citation type="journal article" date="2019" name="Emerg. Microbes Infect.">
        <title>Comprehensive subspecies identification of 175 nontuberculous mycobacteria species based on 7547 genomic profiles.</title>
        <authorList>
            <person name="Matsumoto Y."/>
            <person name="Kinjo T."/>
            <person name="Motooka D."/>
            <person name="Nabeya D."/>
            <person name="Jung N."/>
            <person name="Uechi K."/>
            <person name="Horii T."/>
            <person name="Iida T."/>
            <person name="Fujita J."/>
            <person name="Nakamura S."/>
        </authorList>
    </citation>
    <scope>NUCLEOTIDE SEQUENCE [LARGE SCALE GENOMIC DNA]</scope>
    <source>
        <strain evidence="3 4">JCM 18538</strain>
    </source>
</reference>
<dbReference type="Pfam" id="PF14032">
    <property type="entry name" value="PknH_C"/>
    <property type="match status" value="1"/>
</dbReference>
<proteinExistence type="predicted"/>
<geneLocation type="plasmid" evidence="4">
    <name>pjcm18538 dna</name>
</geneLocation>
<name>A0A7I7RVB7_9MYCO</name>
<feature type="domain" description="PknH-like extracellular" evidence="2">
    <location>
        <begin position="48"/>
        <end position="199"/>
    </location>
</feature>
<dbReference type="InterPro" id="IPR026954">
    <property type="entry name" value="PknH-like_Extracell"/>
</dbReference>
<evidence type="ECO:0000313" key="4">
    <source>
        <dbReference type="Proteomes" id="UP000467428"/>
    </source>
</evidence>
<dbReference type="EMBL" id="AP022593">
    <property type="protein sequence ID" value="BBY48507.1"/>
    <property type="molecule type" value="Genomic_DNA"/>
</dbReference>
<feature type="chain" id="PRO_5029480264" evidence="1">
    <location>
        <begin position="26"/>
        <end position="216"/>
    </location>
</feature>
<evidence type="ECO:0000259" key="2">
    <source>
        <dbReference type="Pfam" id="PF14032"/>
    </source>
</evidence>
<evidence type="ECO:0000256" key="1">
    <source>
        <dbReference type="SAM" id="SignalP"/>
    </source>
</evidence>
<sequence length="216" mass="22909">MPAAIRRMLLGPIAAVLLAATVACAHTVSGSPVRAIPGIDDDSKSPVDVDAVLLEQTQMRAITGAGEDLTVIPSMDGKQPVDIVALAESAPEQCQWYFVETQTFGAEIEEFHKTTYQDPPEAALISQGAAGYRDATTARRAFDDLAGLIDRCGSTSSGALYVGDWTVTADGLQTRTSRCGRDYRVKSAVLVEITFCGYPSTVPDIVMTNVLAKVPA</sequence>
<dbReference type="PROSITE" id="PS51257">
    <property type="entry name" value="PROKAR_LIPOPROTEIN"/>
    <property type="match status" value="1"/>
</dbReference>
<keyword evidence="4" id="KW-1185">Reference proteome</keyword>
<dbReference type="AlphaFoldDB" id="A0A7I7RVB7"/>
<dbReference type="RefSeq" id="WP_163918280.1">
    <property type="nucleotide sequence ID" value="NZ_AP022593.1"/>
</dbReference>
<accession>A0A7I7RVB7</accession>
<feature type="signal peptide" evidence="1">
    <location>
        <begin position="1"/>
        <end position="25"/>
    </location>
</feature>
<organism evidence="3 4">
    <name type="scientific">Mycolicibacterium arabiense</name>
    <dbReference type="NCBI Taxonomy" id="1286181"/>
    <lineage>
        <taxon>Bacteria</taxon>
        <taxon>Bacillati</taxon>
        <taxon>Actinomycetota</taxon>
        <taxon>Actinomycetes</taxon>
        <taxon>Mycobacteriales</taxon>
        <taxon>Mycobacteriaceae</taxon>
        <taxon>Mycolicibacterium</taxon>
    </lineage>
</organism>
<dbReference type="InterPro" id="IPR038232">
    <property type="entry name" value="PknH-like_Extracell_sf"/>
</dbReference>
<dbReference type="Proteomes" id="UP000467428">
    <property type="component" value="Chromosome"/>
</dbReference>
<gene>
    <name evidence="3" type="primary">lpqA</name>
    <name evidence="3" type="ORF">MARA_19750</name>
</gene>